<evidence type="ECO:0000313" key="16">
    <source>
        <dbReference type="Proteomes" id="UP001515480"/>
    </source>
</evidence>
<evidence type="ECO:0000256" key="2">
    <source>
        <dbReference type="ARBA" id="ARBA00022490"/>
    </source>
</evidence>
<evidence type="ECO:0000256" key="5">
    <source>
        <dbReference type="ARBA" id="ARBA00022679"/>
    </source>
</evidence>
<dbReference type="GO" id="GO:0005737">
    <property type="term" value="C:cytoplasm"/>
    <property type="evidence" value="ECO:0007669"/>
    <property type="project" value="UniProtKB-SubCell"/>
</dbReference>
<dbReference type="AlphaFoldDB" id="A0AB34IF29"/>
<dbReference type="PANTHER" id="PTHR13370">
    <property type="entry name" value="RNA METHYLASE-RELATED"/>
    <property type="match status" value="1"/>
</dbReference>
<comment type="subcellular location">
    <subcellularLocation>
        <location evidence="1">Cytoplasm</location>
    </subcellularLocation>
</comment>
<evidence type="ECO:0000256" key="6">
    <source>
        <dbReference type="ARBA" id="ARBA00022691"/>
    </source>
</evidence>
<dbReference type="EMBL" id="JBGBPQ010000030">
    <property type="protein sequence ID" value="KAL1496130.1"/>
    <property type="molecule type" value="Genomic_DNA"/>
</dbReference>
<evidence type="ECO:0000313" key="15">
    <source>
        <dbReference type="EMBL" id="KAL1496130.1"/>
    </source>
</evidence>
<keyword evidence="12" id="KW-1133">Transmembrane helix</keyword>
<dbReference type="PROSITE" id="PS51627">
    <property type="entry name" value="SAM_MT_TRM11"/>
    <property type="match status" value="1"/>
</dbReference>
<keyword evidence="2" id="KW-0963">Cytoplasm</keyword>
<evidence type="ECO:0000256" key="10">
    <source>
        <dbReference type="PROSITE-ProRule" id="PRU00959"/>
    </source>
</evidence>
<feature type="domain" description="Ribosomal RNA large subunit methyltransferase K/L-like methyltransferase" evidence="13">
    <location>
        <begin position="226"/>
        <end position="277"/>
    </location>
</feature>
<feature type="compositionally biased region" description="Basic residues" evidence="11">
    <location>
        <begin position="530"/>
        <end position="541"/>
    </location>
</feature>
<name>A0AB34IF29_PRYPA</name>
<comment type="caution">
    <text evidence="15">The sequence shown here is derived from an EMBL/GenBank/DDBJ whole genome shotgun (WGS) entry which is preliminary data.</text>
</comment>
<keyword evidence="5 10" id="KW-0808">Transferase</keyword>
<dbReference type="InterPro" id="IPR002052">
    <property type="entry name" value="DNA_methylase_N6_adenine_CS"/>
</dbReference>
<dbReference type="Pfam" id="PF25904">
    <property type="entry name" value="Tmrp11_N"/>
    <property type="match status" value="1"/>
</dbReference>
<dbReference type="InterPro" id="IPR016691">
    <property type="entry name" value="TRMT11"/>
</dbReference>
<feature type="region of interest" description="Disordered" evidence="11">
    <location>
        <begin position="478"/>
        <end position="550"/>
    </location>
</feature>
<keyword evidence="12" id="KW-0472">Membrane</keyword>
<evidence type="ECO:0000256" key="3">
    <source>
        <dbReference type="ARBA" id="ARBA00022555"/>
    </source>
</evidence>
<evidence type="ECO:0000256" key="7">
    <source>
        <dbReference type="ARBA" id="ARBA00022694"/>
    </source>
</evidence>
<proteinExistence type="inferred from homology"/>
<keyword evidence="6 10" id="KW-0949">S-adenosyl-L-methionine</keyword>
<dbReference type="GO" id="GO:0043527">
    <property type="term" value="C:tRNA methyltransferase complex"/>
    <property type="evidence" value="ECO:0007669"/>
    <property type="project" value="UniProtKB-ARBA"/>
</dbReference>
<evidence type="ECO:0000256" key="4">
    <source>
        <dbReference type="ARBA" id="ARBA00022603"/>
    </source>
</evidence>
<comment type="similarity">
    <text evidence="10">Belongs to the class I-like SAM-binding methyltransferase superfamily. TRM11 methyltransferase family.</text>
</comment>
<dbReference type="Proteomes" id="UP001515480">
    <property type="component" value="Unassembled WGS sequence"/>
</dbReference>
<keyword evidence="12" id="KW-0812">Transmembrane</keyword>
<gene>
    <name evidence="15" type="ORF">AB1Y20_014751</name>
</gene>
<evidence type="ECO:0000256" key="8">
    <source>
        <dbReference type="ARBA" id="ARBA00022884"/>
    </source>
</evidence>
<dbReference type="EC" id="2.1.1.214" evidence="9"/>
<keyword evidence="16" id="KW-1185">Reference proteome</keyword>
<reference evidence="15 16" key="1">
    <citation type="journal article" date="2024" name="Science">
        <title>Giant polyketide synthase enzymes in the biosynthesis of giant marine polyether toxins.</title>
        <authorList>
            <person name="Fallon T.R."/>
            <person name="Shende V.V."/>
            <person name="Wierzbicki I.H."/>
            <person name="Pendleton A.L."/>
            <person name="Watervoot N.F."/>
            <person name="Auber R.P."/>
            <person name="Gonzalez D.J."/>
            <person name="Wisecaver J.H."/>
            <person name="Moore B.S."/>
        </authorList>
    </citation>
    <scope>NUCLEOTIDE SEQUENCE [LARGE SCALE GENOMIC DNA]</scope>
    <source>
        <strain evidence="15 16">12B1</strain>
    </source>
</reference>
<keyword evidence="4 10" id="KW-0489">Methyltransferase</keyword>
<dbReference type="PROSITE" id="PS00092">
    <property type="entry name" value="N6_MTASE"/>
    <property type="match status" value="1"/>
</dbReference>
<dbReference type="SUPFAM" id="SSF143437">
    <property type="entry name" value="THUMP domain-like"/>
    <property type="match status" value="1"/>
</dbReference>
<evidence type="ECO:0000259" key="14">
    <source>
        <dbReference type="Pfam" id="PF25904"/>
    </source>
</evidence>
<evidence type="ECO:0000256" key="9">
    <source>
        <dbReference type="ARBA" id="ARBA00066937"/>
    </source>
</evidence>
<accession>A0AB34IF29</accession>
<dbReference type="InterPro" id="IPR059073">
    <property type="entry name" value="TRMT11_N"/>
</dbReference>
<keyword evidence="7 10" id="KW-0819">tRNA processing</keyword>
<dbReference type="GO" id="GO:0000049">
    <property type="term" value="F:tRNA binding"/>
    <property type="evidence" value="ECO:0007669"/>
    <property type="project" value="UniProtKB-UniRule"/>
</dbReference>
<dbReference type="GO" id="GO:0032259">
    <property type="term" value="P:methylation"/>
    <property type="evidence" value="ECO:0007669"/>
    <property type="project" value="UniProtKB-UniRule"/>
</dbReference>
<keyword evidence="3 10" id="KW-0820">tRNA-binding</keyword>
<sequence>MAPVAPFWGDGPFYLCHLIHSWLNFRLAELRACADVAGVNLSIDEEEAFELRRGAEGVLLRIALDDEAAVARLTARTVLVRSVYEIWATGGSWEELEASIKRVPLAHCVPFLAEGTTFRVRVASFGHKYTPEEQTAMINKLGPLLPWKGKVKLQHPDHTFFIIVDVPQQQADGPPPPPHAAADHSIAGHKPAPLAGVAAGPPTKFYFGRLVGEGQRSLVGALDLKKRNYIGTTSLDAELSLVMANLARVRRGQLVYDPYCGTAGCLVAAAAFGARVLGADLFLPVLRGKLRTRSGPSALTQPQEQGIGLTFAQYGLPPPAGLLHADSGRHLCCLRAAPLFDAIVTDPPYGIREKPAAMDDAPLLERLLPEAQREGHVPRTALAAVDTILVDLFALAERCLAVGGRLVFLLPTTLPFSEALLPPHTLLRLEGAYEQRMAARWSRWCVVMRRCTAEEAAAARGEAAAPHVGRVFHREVIRPSRPQQKDAGALNPELLNKGRAKRKDPRPAAADGIGEAARITTVKGRDHPPAKKGARAARRRERAAARKEAASASDGGLRARLWRVAVRTGPVLVVLAAAYVFYRRARATR</sequence>
<feature type="domain" description="tRNA (guanine(10)-N(2))-methyltransferase TRMT11 N-terminal" evidence="14">
    <location>
        <begin position="14"/>
        <end position="166"/>
    </location>
</feature>
<dbReference type="Gene3D" id="3.40.50.150">
    <property type="entry name" value="Vaccinia Virus protein VP39"/>
    <property type="match status" value="1"/>
</dbReference>
<dbReference type="GO" id="GO:0160102">
    <property type="term" value="F:tRNA (guanine(10)-N2)-methyltransferase activity"/>
    <property type="evidence" value="ECO:0007669"/>
    <property type="project" value="UniProtKB-EC"/>
</dbReference>
<protein>
    <recommendedName>
        <fullName evidence="9">tRNA (guanine(10)-N(2))-methyltransferase</fullName>
        <ecNumber evidence="9">2.1.1.214</ecNumber>
    </recommendedName>
</protein>
<organism evidence="15 16">
    <name type="scientific">Prymnesium parvum</name>
    <name type="common">Toxic golden alga</name>
    <dbReference type="NCBI Taxonomy" id="97485"/>
    <lineage>
        <taxon>Eukaryota</taxon>
        <taxon>Haptista</taxon>
        <taxon>Haptophyta</taxon>
        <taxon>Prymnesiophyceae</taxon>
        <taxon>Prymnesiales</taxon>
        <taxon>Prymnesiaceae</taxon>
        <taxon>Prymnesium</taxon>
    </lineage>
</organism>
<evidence type="ECO:0000259" key="13">
    <source>
        <dbReference type="Pfam" id="PF01170"/>
    </source>
</evidence>
<evidence type="ECO:0000256" key="1">
    <source>
        <dbReference type="ARBA" id="ARBA00004496"/>
    </source>
</evidence>
<evidence type="ECO:0000256" key="12">
    <source>
        <dbReference type="SAM" id="Phobius"/>
    </source>
</evidence>
<dbReference type="SUPFAM" id="SSF53335">
    <property type="entry name" value="S-adenosyl-L-methionine-dependent methyltransferases"/>
    <property type="match status" value="1"/>
</dbReference>
<dbReference type="GO" id="GO:0008033">
    <property type="term" value="P:tRNA processing"/>
    <property type="evidence" value="ECO:0007669"/>
    <property type="project" value="UniProtKB-UniRule"/>
</dbReference>
<keyword evidence="8 10" id="KW-0694">RNA-binding</keyword>
<dbReference type="InterPro" id="IPR029063">
    <property type="entry name" value="SAM-dependent_MTases_sf"/>
</dbReference>
<dbReference type="PANTHER" id="PTHR13370:SF3">
    <property type="entry name" value="TRNA (GUANINE(10)-N2)-METHYLTRANSFERASE HOMOLOG"/>
    <property type="match status" value="1"/>
</dbReference>
<dbReference type="Pfam" id="PF01170">
    <property type="entry name" value="UPF0020"/>
    <property type="match status" value="1"/>
</dbReference>
<dbReference type="InterPro" id="IPR000241">
    <property type="entry name" value="RlmKL-like_Mtase"/>
</dbReference>
<feature type="transmembrane region" description="Helical" evidence="12">
    <location>
        <begin position="561"/>
        <end position="582"/>
    </location>
</feature>
<evidence type="ECO:0000256" key="11">
    <source>
        <dbReference type="SAM" id="MobiDB-lite"/>
    </source>
</evidence>